<organism evidence="15 16">
    <name type="scientific">Sphingobacterium suaedae</name>
    <dbReference type="NCBI Taxonomy" id="1686402"/>
    <lineage>
        <taxon>Bacteria</taxon>
        <taxon>Pseudomonadati</taxon>
        <taxon>Bacteroidota</taxon>
        <taxon>Sphingobacteriia</taxon>
        <taxon>Sphingobacteriales</taxon>
        <taxon>Sphingobacteriaceae</taxon>
        <taxon>Sphingobacterium</taxon>
    </lineage>
</organism>
<evidence type="ECO:0000256" key="6">
    <source>
        <dbReference type="ARBA" id="ARBA00022723"/>
    </source>
</evidence>
<evidence type="ECO:0000256" key="11">
    <source>
        <dbReference type="ARBA" id="ARBA00023136"/>
    </source>
</evidence>
<keyword evidence="7" id="KW-0256">Endoplasmic reticulum</keyword>
<evidence type="ECO:0000256" key="13">
    <source>
        <dbReference type="ARBA" id="ARBA00023180"/>
    </source>
</evidence>
<evidence type="ECO:0000256" key="12">
    <source>
        <dbReference type="ARBA" id="ARBA00023157"/>
    </source>
</evidence>
<dbReference type="EMBL" id="JBHULR010000015">
    <property type="protein sequence ID" value="MFD2549528.1"/>
    <property type="molecule type" value="Genomic_DNA"/>
</dbReference>
<keyword evidence="11" id="KW-0472">Membrane</keyword>
<comment type="subcellular location">
    <subcellularLocation>
        <location evidence="2">Endoplasmic reticulum membrane</location>
        <topology evidence="2">Single-pass type II membrane protein</topology>
    </subcellularLocation>
    <subcellularLocation>
        <location evidence="1">Golgi apparatus membrane</location>
        <topology evidence="1">Single-pass type II membrane protein</topology>
    </subcellularLocation>
</comment>
<gene>
    <name evidence="15" type="ORF">ACFSR5_17900</name>
</gene>
<dbReference type="InterPro" id="IPR043538">
    <property type="entry name" value="XYLT"/>
</dbReference>
<keyword evidence="8" id="KW-0735">Signal-anchor</keyword>
<evidence type="ECO:0000256" key="10">
    <source>
        <dbReference type="ARBA" id="ARBA00023034"/>
    </source>
</evidence>
<evidence type="ECO:0000256" key="8">
    <source>
        <dbReference type="ARBA" id="ARBA00022968"/>
    </source>
</evidence>
<reference evidence="16" key="1">
    <citation type="journal article" date="2019" name="Int. J. Syst. Evol. Microbiol.">
        <title>The Global Catalogue of Microorganisms (GCM) 10K type strain sequencing project: providing services to taxonomists for standard genome sequencing and annotation.</title>
        <authorList>
            <consortium name="The Broad Institute Genomics Platform"/>
            <consortium name="The Broad Institute Genome Sequencing Center for Infectious Disease"/>
            <person name="Wu L."/>
            <person name="Ma J."/>
        </authorList>
    </citation>
    <scope>NUCLEOTIDE SEQUENCE [LARGE SCALE GENOMIC DNA]</scope>
    <source>
        <strain evidence="16">KCTC 42662</strain>
    </source>
</reference>
<dbReference type="PANTHER" id="PTHR46025:SF3">
    <property type="entry name" value="XYLOSYLTRANSFERASE OXT"/>
    <property type="match status" value="1"/>
</dbReference>
<keyword evidence="9" id="KW-1133">Transmembrane helix</keyword>
<dbReference type="InterPro" id="IPR003406">
    <property type="entry name" value="Glyco_trans_14"/>
</dbReference>
<proteinExistence type="predicted"/>
<evidence type="ECO:0000256" key="1">
    <source>
        <dbReference type="ARBA" id="ARBA00004323"/>
    </source>
</evidence>
<evidence type="ECO:0000313" key="16">
    <source>
        <dbReference type="Proteomes" id="UP001597545"/>
    </source>
</evidence>
<sequence length="303" mass="35301">MGIKTDRHAYLILAHHEFGILERLLAALDDERNSIYIHIDSKVVSWPELKVHSGVLHVLENRIDVRWGDLSVVEAELLLFRTAINEGPYAYYHLISGVDMPLLNQSQIHAFFRKHSGKEFIGYSCGDQSLQLSRKVQRYHLFPGSFRKDAGIAYELKRIIRAVVLRFQLLVGLRRNDHIEFKKGTQWVSVTEDFVSYLLDKEKVIKAMYKMTFCADEVVLQTICWHSRFRGQLYDVDNEGVGSQRFIRWKDNILHDWGNEDIEELLNSGYMFARKFNSIQMEVVDQILKHILSSEANEKTNAE</sequence>
<evidence type="ECO:0000256" key="2">
    <source>
        <dbReference type="ARBA" id="ARBA00004648"/>
    </source>
</evidence>
<keyword evidence="6" id="KW-0479">Metal-binding</keyword>
<name>A0ABW5KMM0_9SPHI</name>
<evidence type="ECO:0000256" key="3">
    <source>
        <dbReference type="ARBA" id="ARBA00022676"/>
    </source>
</evidence>
<evidence type="ECO:0000256" key="5">
    <source>
        <dbReference type="ARBA" id="ARBA00022692"/>
    </source>
</evidence>
<keyword evidence="3" id="KW-0328">Glycosyltransferase</keyword>
<protein>
    <recommendedName>
        <fullName evidence="14">Peptide O-xylosyltransferase</fullName>
    </recommendedName>
</protein>
<dbReference type="Pfam" id="PF02485">
    <property type="entry name" value="Branch"/>
    <property type="match status" value="1"/>
</dbReference>
<keyword evidence="13" id="KW-0325">Glycoprotein</keyword>
<dbReference type="Proteomes" id="UP001597545">
    <property type="component" value="Unassembled WGS sequence"/>
</dbReference>
<evidence type="ECO:0000256" key="7">
    <source>
        <dbReference type="ARBA" id="ARBA00022824"/>
    </source>
</evidence>
<evidence type="ECO:0000256" key="4">
    <source>
        <dbReference type="ARBA" id="ARBA00022679"/>
    </source>
</evidence>
<comment type="caution">
    <text evidence="15">The sequence shown here is derived from an EMBL/GenBank/DDBJ whole genome shotgun (WGS) entry which is preliminary data.</text>
</comment>
<dbReference type="RefSeq" id="WP_380905845.1">
    <property type="nucleotide sequence ID" value="NZ_JBHUEG010000012.1"/>
</dbReference>
<keyword evidence="4" id="KW-0808">Transferase</keyword>
<keyword evidence="5" id="KW-0812">Transmembrane</keyword>
<keyword evidence="10" id="KW-0333">Golgi apparatus</keyword>
<keyword evidence="16" id="KW-1185">Reference proteome</keyword>
<keyword evidence="12" id="KW-1015">Disulfide bond</keyword>
<accession>A0ABW5KMM0</accession>
<evidence type="ECO:0000256" key="14">
    <source>
        <dbReference type="ARBA" id="ARBA00042865"/>
    </source>
</evidence>
<evidence type="ECO:0000256" key="9">
    <source>
        <dbReference type="ARBA" id="ARBA00022989"/>
    </source>
</evidence>
<evidence type="ECO:0000313" key="15">
    <source>
        <dbReference type="EMBL" id="MFD2549528.1"/>
    </source>
</evidence>
<dbReference type="PANTHER" id="PTHR46025">
    <property type="entry name" value="XYLOSYLTRANSFERASE OXT"/>
    <property type="match status" value="1"/>
</dbReference>